<dbReference type="OrthoDB" id="2692498at2759"/>
<feature type="region of interest" description="Disordered" evidence="1">
    <location>
        <begin position="1"/>
        <end position="36"/>
    </location>
</feature>
<keyword evidence="3" id="KW-1185">Reference proteome</keyword>
<accession>A0A9P7JFY5</accession>
<dbReference type="RefSeq" id="XP_041195921.1">
    <property type="nucleotide sequence ID" value="XM_041339637.1"/>
</dbReference>
<comment type="caution">
    <text evidence="2">The sequence shown here is derived from an EMBL/GenBank/DDBJ whole genome shotgun (WGS) entry which is preliminary data.</text>
</comment>
<dbReference type="GeneID" id="64633653"/>
<dbReference type="Proteomes" id="UP000807769">
    <property type="component" value="Unassembled WGS sequence"/>
</dbReference>
<name>A0A9P7JFY5_9AGAM</name>
<evidence type="ECO:0000313" key="2">
    <source>
        <dbReference type="EMBL" id="KAG1820854.1"/>
    </source>
</evidence>
<evidence type="ECO:0000313" key="3">
    <source>
        <dbReference type="Proteomes" id="UP000807769"/>
    </source>
</evidence>
<dbReference type="AlphaFoldDB" id="A0A9P7JFY5"/>
<organism evidence="2 3">
    <name type="scientific">Suillus subaureus</name>
    <dbReference type="NCBI Taxonomy" id="48587"/>
    <lineage>
        <taxon>Eukaryota</taxon>
        <taxon>Fungi</taxon>
        <taxon>Dikarya</taxon>
        <taxon>Basidiomycota</taxon>
        <taxon>Agaricomycotina</taxon>
        <taxon>Agaricomycetes</taxon>
        <taxon>Agaricomycetidae</taxon>
        <taxon>Boletales</taxon>
        <taxon>Suillineae</taxon>
        <taxon>Suillaceae</taxon>
        <taxon>Suillus</taxon>
    </lineage>
</organism>
<evidence type="ECO:0000256" key="1">
    <source>
        <dbReference type="SAM" id="MobiDB-lite"/>
    </source>
</evidence>
<reference evidence="2" key="1">
    <citation type="journal article" date="2020" name="New Phytol.">
        <title>Comparative genomics reveals dynamic genome evolution in host specialist ectomycorrhizal fungi.</title>
        <authorList>
            <person name="Lofgren L.A."/>
            <person name="Nguyen N.H."/>
            <person name="Vilgalys R."/>
            <person name="Ruytinx J."/>
            <person name="Liao H.L."/>
            <person name="Branco S."/>
            <person name="Kuo A."/>
            <person name="LaButti K."/>
            <person name="Lipzen A."/>
            <person name="Andreopoulos W."/>
            <person name="Pangilinan J."/>
            <person name="Riley R."/>
            <person name="Hundley H."/>
            <person name="Na H."/>
            <person name="Barry K."/>
            <person name="Grigoriev I.V."/>
            <person name="Stajich J.E."/>
            <person name="Kennedy P.G."/>
        </authorList>
    </citation>
    <scope>NUCLEOTIDE SEQUENCE</scope>
    <source>
        <strain evidence="2">MN1</strain>
    </source>
</reference>
<sequence length="132" mass="14653">MPRAKKLVEVPYDGDPYKSGTTKKKTRRGMRSEEALERKRKKAIAHREAREAKQAALLQRKEGKLLDSDVVDTPPKVDESQAQVIAAEDALVEVIAGRRTSSEDAKRAIAHREAALQQVEDGELLDPQVIVA</sequence>
<gene>
    <name evidence="2" type="ORF">BJ212DRAFT_1477950</name>
</gene>
<proteinExistence type="predicted"/>
<dbReference type="EMBL" id="JABBWG010000007">
    <property type="protein sequence ID" value="KAG1820854.1"/>
    <property type="molecule type" value="Genomic_DNA"/>
</dbReference>
<protein>
    <submittedName>
        <fullName evidence="2">Uncharacterized protein</fullName>
    </submittedName>
</protein>